<sequence length="297" mass="33896">MHQTKQSNDASQSESADVTTFLRETLQPLLDFKEPGVLDPVLKDYHATVIPLDFTTGAPYNGAPTLIRLMDIAVLRRAIDEIKPWIESDGSTDNYDYQPLLDSVDKPYRHRNNAEWFTYTVKVYLDTNQDTNSSDTLRGRTSWEYGGGEGTNRYLYNDDDNYIWKSGSVFINLLPSEPREPDPRKPHVIHHVIDSTPWKSGTLRTSEFKTIVFIAAANKLKAAYKGLDHFGVTVISFWNWEVRIVQGLVNFKTRDVDIRVSLAQGFRDGFRNDDGSIDPRFLTLLAYNLGEVLHFAE</sequence>
<dbReference type="EMBL" id="AZHB01000047">
    <property type="protein sequence ID" value="OAA50249.1"/>
    <property type="molecule type" value="Genomic_DNA"/>
</dbReference>
<dbReference type="OrthoDB" id="4868495at2759"/>
<dbReference type="Proteomes" id="UP000076744">
    <property type="component" value="Unassembled WGS sequence"/>
</dbReference>
<name>A0A167JGX6_CORFA</name>
<dbReference type="GeneID" id="30025671"/>
<dbReference type="RefSeq" id="XP_018699847.1">
    <property type="nucleotide sequence ID" value="XM_018852981.1"/>
</dbReference>
<organism evidence="1 2">
    <name type="scientific">Cordyceps fumosorosea (strain ARSEF 2679)</name>
    <name type="common">Isaria fumosorosea</name>
    <dbReference type="NCBI Taxonomy" id="1081104"/>
    <lineage>
        <taxon>Eukaryota</taxon>
        <taxon>Fungi</taxon>
        <taxon>Dikarya</taxon>
        <taxon>Ascomycota</taxon>
        <taxon>Pezizomycotina</taxon>
        <taxon>Sordariomycetes</taxon>
        <taxon>Hypocreomycetidae</taxon>
        <taxon>Hypocreales</taxon>
        <taxon>Cordycipitaceae</taxon>
        <taxon>Cordyceps</taxon>
    </lineage>
</organism>
<keyword evidence="2" id="KW-1185">Reference proteome</keyword>
<accession>A0A167JGX6</accession>
<evidence type="ECO:0000313" key="2">
    <source>
        <dbReference type="Proteomes" id="UP000076744"/>
    </source>
</evidence>
<comment type="caution">
    <text evidence="1">The sequence shown here is derived from an EMBL/GenBank/DDBJ whole genome shotgun (WGS) entry which is preliminary data.</text>
</comment>
<reference evidence="1 2" key="1">
    <citation type="journal article" date="2016" name="Genome Biol. Evol.">
        <title>Divergent and convergent evolution of fungal pathogenicity.</title>
        <authorList>
            <person name="Shang Y."/>
            <person name="Xiao G."/>
            <person name="Zheng P."/>
            <person name="Cen K."/>
            <person name="Zhan S."/>
            <person name="Wang C."/>
        </authorList>
    </citation>
    <scope>NUCLEOTIDE SEQUENCE [LARGE SCALE GENOMIC DNA]</scope>
    <source>
        <strain evidence="1 2">ARSEF 2679</strain>
    </source>
</reference>
<proteinExistence type="predicted"/>
<protein>
    <submittedName>
        <fullName evidence="1">Uncharacterized protein</fullName>
    </submittedName>
</protein>
<evidence type="ECO:0000313" key="1">
    <source>
        <dbReference type="EMBL" id="OAA50249.1"/>
    </source>
</evidence>
<dbReference type="AlphaFoldDB" id="A0A167JGX6"/>
<gene>
    <name evidence="1" type="ORF">ISF_09379</name>
</gene>